<evidence type="ECO:0000313" key="3">
    <source>
        <dbReference type="Proteomes" id="UP000054624"/>
    </source>
</evidence>
<dbReference type="STRING" id="1777137.AWB76_03266"/>
<dbReference type="Proteomes" id="UP000054624">
    <property type="component" value="Unassembled WGS sequence"/>
</dbReference>
<gene>
    <name evidence="2" type="ORF">AWB76_03266</name>
</gene>
<feature type="region of interest" description="Disordered" evidence="1">
    <location>
        <begin position="16"/>
        <end position="35"/>
    </location>
</feature>
<protein>
    <recommendedName>
        <fullName evidence="4">DUF559 domain-containing protein</fullName>
    </recommendedName>
</protein>
<dbReference type="SUPFAM" id="SSF52980">
    <property type="entry name" value="Restriction endonuclease-like"/>
    <property type="match status" value="1"/>
</dbReference>
<reference evidence="3" key="1">
    <citation type="submission" date="2016-01" db="EMBL/GenBank/DDBJ databases">
        <authorList>
            <person name="Peeters Charlotte."/>
        </authorList>
    </citation>
    <scope>NUCLEOTIDE SEQUENCE [LARGE SCALE GENOMIC DNA]</scope>
</reference>
<accession>A0A158AXW1</accession>
<proteinExistence type="predicted"/>
<evidence type="ECO:0008006" key="4">
    <source>
        <dbReference type="Google" id="ProtNLM"/>
    </source>
</evidence>
<dbReference type="InterPro" id="IPR011335">
    <property type="entry name" value="Restrct_endonuc-II-like"/>
</dbReference>
<dbReference type="EMBL" id="FCOI02000009">
    <property type="protein sequence ID" value="SAK62549.1"/>
    <property type="molecule type" value="Genomic_DNA"/>
</dbReference>
<dbReference type="Gene3D" id="3.40.960.10">
    <property type="entry name" value="VSR Endonuclease"/>
    <property type="match status" value="1"/>
</dbReference>
<keyword evidence="3" id="KW-1185">Reference proteome</keyword>
<dbReference type="AlphaFoldDB" id="A0A158AXW1"/>
<evidence type="ECO:0000313" key="2">
    <source>
        <dbReference type="EMBL" id="SAK62549.1"/>
    </source>
</evidence>
<name>A0A158AXW1_9BURK</name>
<dbReference type="RefSeq" id="WP_244173377.1">
    <property type="nucleotide sequence ID" value="NZ_FCOI02000009.1"/>
</dbReference>
<sequence>MSTLIGTKIRGATRTLRSRKAAPLEPSQRKMVGAKTPTAPSALEEAFALQVRAAKLPAPVREHRFHPTRRWRFDFAWPVSRIAVEIEGGTWSGGRHTRGSGFEADCIKYNAAAVLDWRVLRVTGSMVKDGSALAAVRQLLSETLRG</sequence>
<organism evidence="2 3">
    <name type="scientific">Caballeronia temeraria</name>
    <dbReference type="NCBI Taxonomy" id="1777137"/>
    <lineage>
        <taxon>Bacteria</taxon>
        <taxon>Pseudomonadati</taxon>
        <taxon>Pseudomonadota</taxon>
        <taxon>Betaproteobacteria</taxon>
        <taxon>Burkholderiales</taxon>
        <taxon>Burkholderiaceae</taxon>
        <taxon>Caballeronia</taxon>
    </lineage>
</organism>
<evidence type="ECO:0000256" key="1">
    <source>
        <dbReference type="SAM" id="MobiDB-lite"/>
    </source>
</evidence>